<dbReference type="SMART" id="SM00184">
    <property type="entry name" value="RING"/>
    <property type="match status" value="1"/>
</dbReference>
<dbReference type="GO" id="GO:0008270">
    <property type="term" value="F:zinc ion binding"/>
    <property type="evidence" value="ECO:0007669"/>
    <property type="project" value="UniProtKB-KW"/>
</dbReference>
<keyword evidence="1" id="KW-0863">Zinc-finger</keyword>
<dbReference type="VEuPathDB" id="FungiDB:P175DRAFT_0496902"/>
<feature type="domain" description="RING-type" evidence="4">
    <location>
        <begin position="310"/>
        <end position="352"/>
    </location>
</feature>
<dbReference type="GO" id="GO:0005737">
    <property type="term" value="C:cytoplasm"/>
    <property type="evidence" value="ECO:0007669"/>
    <property type="project" value="TreeGrafter"/>
</dbReference>
<dbReference type="AlphaFoldDB" id="A0A2T5M5J3"/>
<dbReference type="PANTHER" id="PTHR22765">
    <property type="entry name" value="RING FINGER AND PROTEASE ASSOCIATED DOMAIN-CONTAINING"/>
    <property type="match status" value="1"/>
</dbReference>
<evidence type="ECO:0000313" key="5">
    <source>
        <dbReference type="EMBL" id="PTU23766.1"/>
    </source>
</evidence>
<evidence type="ECO:0000256" key="2">
    <source>
        <dbReference type="SAM" id="MobiDB-lite"/>
    </source>
</evidence>
<dbReference type="InterPro" id="IPR051826">
    <property type="entry name" value="E3_ubiquitin-ligase_domain"/>
</dbReference>
<evidence type="ECO:0000313" key="6">
    <source>
        <dbReference type="Proteomes" id="UP000244073"/>
    </source>
</evidence>
<evidence type="ECO:0000256" key="3">
    <source>
        <dbReference type="SAM" id="Phobius"/>
    </source>
</evidence>
<sequence length="504" mass="55507">MNRTTLWWTLFTGAPNAVHPPHPKKLKPLLSSLELITPLPSNRPLWGTYSEYCAPRTPILVYLVAGMASTTSSSTGATSTDHNSSNGGSSSTSSPFLFFVALGFGVVFTNLWIIVGVKYCFRYNQRNRQLRNEETGAPIDLIAIPRTHRRRREKKLMTMDEVNERFPLIKYKVWRSSRANAGLSTTGGISAPDTSEELTTKAEDADLSVRNGDASSLATSPLKTHQRLNSNPSESSMPLQHTEPRFTQPEEKALNDLTDPGQMSLDITSGANKQEIGPHDENILDQDDDNDHYIPTAVPPDFAASPGDSCAICLDLIEDDDDIRGLACGHAFHASCVDPWLTSRRASCPLCKADYYIPKPRSDAAEPTTGSERNGRNATHRTTVPRQPQAVFIRGRVNPFRQPMALSEPHSQAGPNNTPISSQPVTRLFWRLRDVRSQSTDHSLHNNTEVEQSVPHSRGSRISSRLFSIRHPFSNGNRDLPRNTGASPSGTAQSPSQLEAGHTL</sequence>
<reference evidence="5 6" key="1">
    <citation type="journal article" date="2018" name="Proc. Natl. Acad. Sci. U.S.A.">
        <title>Linking secondary metabolites to gene clusters through genome sequencing of six diverse Aspergillus species.</title>
        <authorList>
            <person name="Kaerboelling I."/>
            <person name="Vesth T.C."/>
            <person name="Frisvad J.C."/>
            <person name="Nybo J.L."/>
            <person name="Theobald S."/>
            <person name="Kuo A."/>
            <person name="Bowyer P."/>
            <person name="Matsuda Y."/>
            <person name="Mondo S."/>
            <person name="Lyhne E.K."/>
            <person name="Kogle M.E."/>
            <person name="Clum A."/>
            <person name="Lipzen A."/>
            <person name="Salamov A."/>
            <person name="Ngan C.Y."/>
            <person name="Daum C."/>
            <person name="Chiniquy J."/>
            <person name="Barry K."/>
            <person name="LaButti K."/>
            <person name="Haridas S."/>
            <person name="Simmons B.A."/>
            <person name="Magnuson J.K."/>
            <person name="Mortensen U.H."/>
            <person name="Larsen T.O."/>
            <person name="Grigoriev I.V."/>
            <person name="Baker S.E."/>
            <person name="Andersen M.R."/>
        </authorList>
    </citation>
    <scope>NUCLEOTIDE SEQUENCE [LARGE SCALE GENOMIC DNA]</scope>
    <source>
        <strain evidence="5 6">IBT 24754</strain>
    </source>
</reference>
<dbReference type="SUPFAM" id="SSF57850">
    <property type="entry name" value="RING/U-box"/>
    <property type="match status" value="1"/>
</dbReference>
<keyword evidence="1" id="KW-0479">Metal-binding</keyword>
<feature type="compositionally biased region" description="Polar residues" evidence="2">
    <location>
        <begin position="213"/>
        <end position="239"/>
    </location>
</feature>
<feature type="region of interest" description="Disordered" evidence="2">
    <location>
        <begin position="182"/>
        <end position="243"/>
    </location>
</feature>
<feature type="compositionally biased region" description="Polar residues" evidence="2">
    <location>
        <begin position="484"/>
        <end position="497"/>
    </location>
</feature>
<dbReference type="CDD" id="cd16473">
    <property type="entry name" value="RING-H2_RNF103"/>
    <property type="match status" value="1"/>
</dbReference>
<dbReference type="InterPro" id="IPR001841">
    <property type="entry name" value="Znf_RING"/>
</dbReference>
<dbReference type="FunFam" id="3.30.40.10:FF:000539">
    <property type="entry name" value="Ring finger domain protein"/>
    <property type="match status" value="1"/>
</dbReference>
<dbReference type="GO" id="GO:0061630">
    <property type="term" value="F:ubiquitin protein ligase activity"/>
    <property type="evidence" value="ECO:0007669"/>
    <property type="project" value="TreeGrafter"/>
</dbReference>
<dbReference type="Proteomes" id="UP000244073">
    <property type="component" value="Unassembled WGS sequence"/>
</dbReference>
<dbReference type="InterPro" id="IPR013083">
    <property type="entry name" value="Znf_RING/FYVE/PHD"/>
</dbReference>
<feature type="region of interest" description="Disordered" evidence="2">
    <location>
        <begin position="438"/>
        <end position="504"/>
    </location>
</feature>
<keyword evidence="3" id="KW-0812">Transmembrane</keyword>
<organism evidence="5 6">
    <name type="scientific">Aspergillus ochraceoroseus IBT 24754</name>
    <dbReference type="NCBI Taxonomy" id="1392256"/>
    <lineage>
        <taxon>Eukaryota</taxon>
        <taxon>Fungi</taxon>
        <taxon>Dikarya</taxon>
        <taxon>Ascomycota</taxon>
        <taxon>Pezizomycotina</taxon>
        <taxon>Eurotiomycetes</taxon>
        <taxon>Eurotiomycetidae</taxon>
        <taxon>Eurotiales</taxon>
        <taxon>Aspergillaceae</taxon>
        <taxon>Aspergillus</taxon>
        <taxon>Aspergillus subgen. Nidulantes</taxon>
    </lineage>
</organism>
<dbReference type="RefSeq" id="XP_040755158.1">
    <property type="nucleotide sequence ID" value="XM_040896156.1"/>
</dbReference>
<dbReference type="EMBL" id="MSFN02000001">
    <property type="protein sequence ID" value="PTU23766.1"/>
    <property type="molecule type" value="Genomic_DNA"/>
</dbReference>
<dbReference type="Pfam" id="PF13639">
    <property type="entry name" value="zf-RING_2"/>
    <property type="match status" value="1"/>
</dbReference>
<proteinExistence type="predicted"/>
<keyword evidence="3" id="KW-1133">Transmembrane helix</keyword>
<name>A0A2T5M5J3_9EURO</name>
<dbReference type="Gene3D" id="3.30.40.10">
    <property type="entry name" value="Zinc/RING finger domain, C3HC4 (zinc finger)"/>
    <property type="match status" value="1"/>
</dbReference>
<dbReference type="PANTHER" id="PTHR22765:SF434">
    <property type="entry name" value="GB|AAD18119.1-RELATED"/>
    <property type="match status" value="1"/>
</dbReference>
<comment type="caution">
    <text evidence="5">The sequence shown here is derived from an EMBL/GenBank/DDBJ whole genome shotgun (WGS) entry which is preliminary data.</text>
</comment>
<dbReference type="GeneID" id="63813038"/>
<dbReference type="OrthoDB" id="8062037at2759"/>
<keyword evidence="3" id="KW-0472">Membrane</keyword>
<protein>
    <recommendedName>
        <fullName evidence="4">RING-type domain-containing protein</fullName>
    </recommendedName>
</protein>
<evidence type="ECO:0000259" key="4">
    <source>
        <dbReference type="PROSITE" id="PS50089"/>
    </source>
</evidence>
<accession>A0A2T5M5J3</accession>
<dbReference type="GO" id="GO:0006511">
    <property type="term" value="P:ubiquitin-dependent protein catabolic process"/>
    <property type="evidence" value="ECO:0007669"/>
    <property type="project" value="TreeGrafter"/>
</dbReference>
<dbReference type="PROSITE" id="PS50089">
    <property type="entry name" value="ZF_RING_2"/>
    <property type="match status" value="1"/>
</dbReference>
<feature type="compositionally biased region" description="Polar residues" evidence="2">
    <location>
        <begin position="368"/>
        <end position="386"/>
    </location>
</feature>
<evidence type="ECO:0000256" key="1">
    <source>
        <dbReference type="PROSITE-ProRule" id="PRU00175"/>
    </source>
</evidence>
<feature type="transmembrane region" description="Helical" evidence="3">
    <location>
        <begin position="96"/>
        <end position="121"/>
    </location>
</feature>
<gene>
    <name evidence="5" type="ORF">P175DRAFT_0496902</name>
</gene>
<feature type="region of interest" description="Disordered" evidence="2">
    <location>
        <begin position="359"/>
        <end position="386"/>
    </location>
</feature>
<keyword evidence="1" id="KW-0862">Zinc</keyword>
<feature type="compositionally biased region" description="Polar residues" evidence="2">
    <location>
        <begin position="438"/>
        <end position="466"/>
    </location>
</feature>